<evidence type="ECO:0000259" key="8">
    <source>
        <dbReference type="PROSITE" id="PS50126"/>
    </source>
</evidence>
<comment type="function">
    <text evidence="7">Participates in both transcription termination and antitermination.</text>
</comment>
<evidence type="ECO:0000256" key="7">
    <source>
        <dbReference type="HAMAP-Rule" id="MF_00945"/>
    </source>
</evidence>
<keyword evidence="4 7" id="KW-0694">RNA-binding</keyword>
<dbReference type="EMBL" id="BLRY01000047">
    <property type="protein sequence ID" value="GFP27595.1"/>
    <property type="molecule type" value="Genomic_DNA"/>
</dbReference>
<dbReference type="GO" id="GO:0006353">
    <property type="term" value="P:DNA-templated transcription termination"/>
    <property type="evidence" value="ECO:0007669"/>
    <property type="project" value="UniProtKB-UniRule"/>
</dbReference>
<dbReference type="SUPFAM" id="SSF54814">
    <property type="entry name" value="Prokaryotic type KH domain (KH-domain type II)"/>
    <property type="match status" value="2"/>
</dbReference>
<dbReference type="Pfam" id="PF26594">
    <property type="entry name" value="KH_NusA_2nd"/>
    <property type="match status" value="1"/>
</dbReference>
<dbReference type="SUPFAM" id="SSF69705">
    <property type="entry name" value="Transcription factor NusA, N-terminal domain"/>
    <property type="match status" value="1"/>
</dbReference>
<dbReference type="InterPro" id="IPR015946">
    <property type="entry name" value="KH_dom-like_a/b"/>
</dbReference>
<organism evidence="9 10">
    <name type="scientific">Candidatus Hakubella thermalkaliphila</name>
    <dbReference type="NCBI Taxonomy" id="2754717"/>
    <lineage>
        <taxon>Bacteria</taxon>
        <taxon>Bacillati</taxon>
        <taxon>Actinomycetota</taxon>
        <taxon>Actinomycetota incertae sedis</taxon>
        <taxon>Candidatus Hakubellales</taxon>
        <taxon>Candidatus Hakubellaceae</taxon>
        <taxon>Candidatus Hakubella</taxon>
    </lineage>
</organism>
<dbReference type="FunFam" id="3.30.300.20:FF:000002">
    <property type="entry name" value="Transcription termination/antitermination protein NusA"/>
    <property type="match status" value="1"/>
</dbReference>
<keyword evidence="1 7" id="KW-0806">Transcription termination</keyword>
<dbReference type="InterPro" id="IPR025249">
    <property type="entry name" value="TF_NusA_KH_1st"/>
</dbReference>
<dbReference type="InterPro" id="IPR013735">
    <property type="entry name" value="TF_NusA_N"/>
</dbReference>
<comment type="caution">
    <text evidence="9">The sequence shown here is derived from an EMBL/GenBank/DDBJ whole genome shotgun (WGS) entry which is preliminary data.</text>
</comment>
<dbReference type="GO" id="GO:0003723">
    <property type="term" value="F:RNA binding"/>
    <property type="evidence" value="ECO:0007669"/>
    <property type="project" value="UniProtKB-UniRule"/>
</dbReference>
<dbReference type="PANTHER" id="PTHR22648:SF0">
    <property type="entry name" value="TRANSCRIPTION TERMINATION_ANTITERMINATION PROTEIN NUSA"/>
    <property type="match status" value="1"/>
</dbReference>
<evidence type="ECO:0000256" key="1">
    <source>
        <dbReference type="ARBA" id="ARBA00022472"/>
    </source>
</evidence>
<dbReference type="CDD" id="cd04455">
    <property type="entry name" value="S1_NusA"/>
    <property type="match status" value="1"/>
</dbReference>
<dbReference type="SMART" id="SM00316">
    <property type="entry name" value="S1"/>
    <property type="match status" value="1"/>
</dbReference>
<dbReference type="AlphaFoldDB" id="A0A6V8P4P9"/>
<dbReference type="GO" id="GO:0003700">
    <property type="term" value="F:DNA-binding transcription factor activity"/>
    <property type="evidence" value="ECO:0007669"/>
    <property type="project" value="InterPro"/>
</dbReference>
<dbReference type="GO" id="GO:0005829">
    <property type="term" value="C:cytosol"/>
    <property type="evidence" value="ECO:0007669"/>
    <property type="project" value="TreeGrafter"/>
</dbReference>
<dbReference type="InterPro" id="IPR003029">
    <property type="entry name" value="S1_domain"/>
</dbReference>
<dbReference type="InterPro" id="IPR036555">
    <property type="entry name" value="NusA_N_sf"/>
</dbReference>
<dbReference type="Gene3D" id="3.30.300.20">
    <property type="match status" value="2"/>
</dbReference>
<evidence type="ECO:0000313" key="10">
    <source>
        <dbReference type="Proteomes" id="UP000591948"/>
    </source>
</evidence>
<accession>A0A6V8P4P9</accession>
<dbReference type="PANTHER" id="PTHR22648">
    <property type="entry name" value="TRANSCRIPTION TERMINATION FACTOR NUSA"/>
    <property type="match status" value="1"/>
</dbReference>
<dbReference type="Pfam" id="PF13184">
    <property type="entry name" value="KH_NusA_1st"/>
    <property type="match status" value="1"/>
</dbReference>
<proteinExistence type="inferred from homology"/>
<dbReference type="NCBIfam" id="TIGR01953">
    <property type="entry name" value="NusA"/>
    <property type="match status" value="1"/>
</dbReference>
<feature type="domain" description="S1 motif" evidence="8">
    <location>
        <begin position="111"/>
        <end position="175"/>
    </location>
</feature>
<dbReference type="PROSITE" id="PS50084">
    <property type="entry name" value="KH_TYPE_1"/>
    <property type="match status" value="1"/>
</dbReference>
<keyword evidence="5 7" id="KW-0805">Transcription regulation</keyword>
<evidence type="ECO:0000256" key="5">
    <source>
        <dbReference type="ARBA" id="ARBA00023015"/>
    </source>
</evidence>
<dbReference type="SMART" id="SM00322">
    <property type="entry name" value="KH"/>
    <property type="match status" value="2"/>
</dbReference>
<evidence type="ECO:0000256" key="3">
    <source>
        <dbReference type="ARBA" id="ARBA00022814"/>
    </source>
</evidence>
<protein>
    <recommendedName>
        <fullName evidence="7">Transcription termination/antitermination protein NusA</fullName>
    </recommendedName>
</protein>
<keyword evidence="6 7" id="KW-0804">Transcription</keyword>
<dbReference type="Pfam" id="PF08529">
    <property type="entry name" value="NusA_N"/>
    <property type="match status" value="2"/>
</dbReference>
<dbReference type="Gene3D" id="3.30.1480.10">
    <property type="entry name" value="NusA, N-terminal domain"/>
    <property type="match status" value="1"/>
</dbReference>
<dbReference type="CDD" id="cd02134">
    <property type="entry name" value="KH-II_NusA_rpt1"/>
    <property type="match status" value="1"/>
</dbReference>
<dbReference type="InterPro" id="IPR009019">
    <property type="entry name" value="KH_sf_prok-type"/>
</dbReference>
<comment type="subunit">
    <text evidence="7">Monomer. Binds directly to the core enzyme of the DNA-dependent RNA polymerase and to nascent RNA.</text>
</comment>
<keyword evidence="10" id="KW-1185">Reference proteome</keyword>
<dbReference type="InterPro" id="IPR010213">
    <property type="entry name" value="TF_NusA"/>
</dbReference>
<dbReference type="HAMAP" id="MF_00945_B">
    <property type="entry name" value="NusA_B"/>
    <property type="match status" value="1"/>
</dbReference>
<dbReference type="FunFam" id="2.40.50.140:FF:000058">
    <property type="entry name" value="Transcription termination/antitermination protein NusA"/>
    <property type="match status" value="1"/>
</dbReference>
<gene>
    <name evidence="7" type="primary">nusA</name>
    <name evidence="9" type="ORF">HKBW3S33_01007</name>
</gene>
<reference evidence="9 10" key="1">
    <citation type="journal article" date="2020" name="Front. Microbiol.">
        <title>Single-cell genomics of novel Actinobacteria with the Wood-Ljungdahl pathway discovered in a serpentinizing system.</title>
        <authorList>
            <person name="Merino N."/>
            <person name="Kawai M."/>
            <person name="Boyd E.S."/>
            <person name="Colman D.R."/>
            <person name="McGlynn S.E."/>
            <person name="Nealson K.H."/>
            <person name="Kurokawa K."/>
            <person name="Hongoh Y."/>
        </authorList>
    </citation>
    <scope>NUCLEOTIDE SEQUENCE [LARGE SCALE GENOMIC DNA]</scope>
    <source>
        <strain evidence="9 10">S33</strain>
    </source>
</reference>
<dbReference type="Proteomes" id="UP000591948">
    <property type="component" value="Unassembled WGS sequence"/>
</dbReference>
<dbReference type="InterPro" id="IPR004087">
    <property type="entry name" value="KH_dom"/>
</dbReference>
<evidence type="ECO:0000313" key="9">
    <source>
        <dbReference type="EMBL" id="GFP27595.1"/>
    </source>
</evidence>
<evidence type="ECO:0000256" key="6">
    <source>
        <dbReference type="ARBA" id="ARBA00023163"/>
    </source>
</evidence>
<sequence>MKAEFLDALKQIEREKGVKTDLVIDALKTALLSAYKKKYGPAHDSRIEIDTKTGEIKVVKTITDGEEKLDVEVTPENFGRIAAQTAKQVIKQRILEVERDLMYEEYHNRVGDLVTGIVQQNDQRFTLVDLGKVEALLPPNEQVPGEVYGHGRRLKCYIADVRRSTKGPSVIISRTHPGLVKRLFELEVPEVYDGIVEMKEIAREPGHRTKMAVASRDSHVDPVGACVGPRGSRVRMVVSELNNEKIDILAWSEDPAEFVKNAMSPAKAKKVIIHQEERTALVIVPDDQLSLAIGKEGQNVRLAARLTGWRIDIKSESQFRAEEEERLKSLAEEGGPYCQAIKRDGQRCQNRAVGGSNYCGIPSHQKQAQG</sequence>
<evidence type="ECO:0000256" key="2">
    <source>
        <dbReference type="ARBA" id="ARBA00022490"/>
    </source>
</evidence>
<keyword evidence="2 7" id="KW-0963">Cytoplasm</keyword>
<dbReference type="Gene3D" id="2.40.50.140">
    <property type="entry name" value="Nucleic acid-binding proteins"/>
    <property type="match status" value="1"/>
</dbReference>
<dbReference type="SUPFAM" id="SSF50249">
    <property type="entry name" value="Nucleic acid-binding proteins"/>
    <property type="match status" value="1"/>
</dbReference>
<dbReference type="FunFam" id="3.30.300.20:FF:000005">
    <property type="entry name" value="Transcription termination/antitermination protein NusA"/>
    <property type="match status" value="1"/>
</dbReference>
<dbReference type="CDD" id="cd22529">
    <property type="entry name" value="KH-II_NusA_rpt2"/>
    <property type="match status" value="1"/>
</dbReference>
<name>A0A6V8P4P9_9ACTN</name>
<dbReference type="InterPro" id="IPR030842">
    <property type="entry name" value="TF_NusA_bacterial"/>
</dbReference>
<comment type="similarity">
    <text evidence="7">Belongs to the NusA family.</text>
</comment>
<dbReference type="GO" id="GO:0031564">
    <property type="term" value="P:transcription antitermination"/>
    <property type="evidence" value="ECO:0007669"/>
    <property type="project" value="UniProtKB-UniRule"/>
</dbReference>
<keyword evidence="3 7" id="KW-0889">Transcription antitermination</keyword>
<dbReference type="PROSITE" id="PS50126">
    <property type="entry name" value="S1"/>
    <property type="match status" value="1"/>
</dbReference>
<dbReference type="InterPro" id="IPR012340">
    <property type="entry name" value="NA-bd_OB-fold"/>
</dbReference>
<dbReference type="InterPro" id="IPR058582">
    <property type="entry name" value="KH_NusA_2nd"/>
</dbReference>
<evidence type="ECO:0000256" key="4">
    <source>
        <dbReference type="ARBA" id="ARBA00022884"/>
    </source>
</evidence>
<dbReference type="RefSeq" id="WP_176233382.1">
    <property type="nucleotide sequence ID" value="NZ_BLRY01000047.1"/>
</dbReference>
<comment type="subcellular location">
    <subcellularLocation>
        <location evidence="7">Cytoplasm</location>
    </subcellularLocation>
</comment>